<sequence length="129" mass="14322">MYNTTKDPVSDDKKSSFSLRDDLDPASKGKRLRISSIMNARSTLSNNTSAFDAQQDKTLEQLIALAVQLRDILGPSTEKILPLRTPLAALLDDLRVMQHSRRTTRMGCTPRAAIIGKEAAARRRCSTFC</sequence>
<feature type="region of interest" description="Disordered" evidence="1">
    <location>
        <begin position="1"/>
        <end position="26"/>
    </location>
</feature>
<dbReference type="OrthoDB" id="10623484at2759"/>
<proteinExistence type="predicted"/>
<protein>
    <submittedName>
        <fullName evidence="2">Uncharacterized protein</fullName>
    </submittedName>
</protein>
<gene>
    <name evidence="2" type="ORF">STCU_10314</name>
</gene>
<accession>S9V4V6</accession>
<feature type="compositionally biased region" description="Basic and acidic residues" evidence="1">
    <location>
        <begin position="8"/>
        <end position="26"/>
    </location>
</feature>
<evidence type="ECO:0000313" key="2">
    <source>
        <dbReference type="EMBL" id="EPY17925.1"/>
    </source>
</evidence>
<evidence type="ECO:0000256" key="1">
    <source>
        <dbReference type="SAM" id="MobiDB-lite"/>
    </source>
</evidence>
<reference evidence="2 3" key="1">
    <citation type="journal article" date="2013" name="PLoS ONE">
        <title>Predicting the Proteins of Angomonas deanei, Strigomonas culicis and Their Respective Endosymbionts Reveals New Aspects of the Trypanosomatidae Family.</title>
        <authorList>
            <person name="Motta M.C."/>
            <person name="Martins A.C."/>
            <person name="de Souza S.S."/>
            <person name="Catta-Preta C.M."/>
            <person name="Silva R."/>
            <person name="Klein C.C."/>
            <person name="de Almeida L.G."/>
            <person name="de Lima Cunha O."/>
            <person name="Ciapina L.P."/>
            <person name="Brocchi M."/>
            <person name="Colabardini A.C."/>
            <person name="de Araujo Lima B."/>
            <person name="Machado C.R."/>
            <person name="de Almeida Soares C.M."/>
            <person name="Probst C.M."/>
            <person name="de Menezes C.B."/>
            <person name="Thompson C.E."/>
            <person name="Bartholomeu D.C."/>
            <person name="Gradia D.F."/>
            <person name="Pavoni D.P."/>
            <person name="Grisard E.C."/>
            <person name="Fantinatti-Garboggini F."/>
            <person name="Marchini F.K."/>
            <person name="Rodrigues-Luiz G.F."/>
            <person name="Wagner G."/>
            <person name="Goldman G.H."/>
            <person name="Fietto J.L."/>
            <person name="Elias M.C."/>
            <person name="Goldman M.H."/>
            <person name="Sagot M.F."/>
            <person name="Pereira M."/>
            <person name="Stoco P.H."/>
            <person name="de Mendonca-Neto R.P."/>
            <person name="Teixeira S.M."/>
            <person name="Maciel T.E."/>
            <person name="de Oliveira Mendes T.A."/>
            <person name="Urmenyi T.P."/>
            <person name="de Souza W."/>
            <person name="Schenkman S."/>
            <person name="de Vasconcelos A.T."/>
        </authorList>
    </citation>
    <scope>NUCLEOTIDE SEQUENCE [LARGE SCALE GENOMIC DNA]</scope>
</reference>
<comment type="caution">
    <text evidence="2">The sequence shown here is derived from an EMBL/GenBank/DDBJ whole genome shotgun (WGS) entry which is preliminary data.</text>
</comment>
<dbReference type="AlphaFoldDB" id="S9V4V6"/>
<dbReference type="Proteomes" id="UP000015354">
    <property type="component" value="Unassembled WGS sequence"/>
</dbReference>
<name>S9V4V6_9TRYP</name>
<organism evidence="2 3">
    <name type="scientific">Strigomonas culicis</name>
    <dbReference type="NCBI Taxonomy" id="28005"/>
    <lineage>
        <taxon>Eukaryota</taxon>
        <taxon>Discoba</taxon>
        <taxon>Euglenozoa</taxon>
        <taxon>Kinetoplastea</taxon>
        <taxon>Metakinetoplastina</taxon>
        <taxon>Trypanosomatida</taxon>
        <taxon>Trypanosomatidae</taxon>
        <taxon>Strigomonadinae</taxon>
        <taxon>Strigomonas</taxon>
    </lineage>
</organism>
<dbReference type="EMBL" id="ATMH01010217">
    <property type="protein sequence ID" value="EPY17925.1"/>
    <property type="molecule type" value="Genomic_DNA"/>
</dbReference>
<keyword evidence="3" id="KW-1185">Reference proteome</keyword>
<evidence type="ECO:0000313" key="3">
    <source>
        <dbReference type="Proteomes" id="UP000015354"/>
    </source>
</evidence>